<dbReference type="PANTHER" id="PTHR22730">
    <property type="entry name" value="PROMININ PROM PROTEIN"/>
    <property type="match status" value="1"/>
</dbReference>
<evidence type="ECO:0000256" key="1">
    <source>
        <dbReference type="ARBA" id="ARBA00004141"/>
    </source>
</evidence>
<keyword evidence="9" id="KW-1185">Reference proteome</keyword>
<feature type="transmembrane region" description="Helical" evidence="7">
    <location>
        <begin position="614"/>
        <end position="634"/>
    </location>
</feature>
<feature type="transmembrane region" description="Helical" evidence="7">
    <location>
        <begin position="57"/>
        <end position="80"/>
    </location>
</feature>
<evidence type="ECO:0000256" key="7">
    <source>
        <dbReference type="SAM" id="Phobius"/>
    </source>
</evidence>
<dbReference type="GO" id="GO:0016020">
    <property type="term" value="C:membrane"/>
    <property type="evidence" value="ECO:0007669"/>
    <property type="project" value="UniProtKB-SubCell"/>
</dbReference>
<proteinExistence type="inferred from homology"/>
<sequence>MVLVDSFLGYAVCLAIGILFILIFPIVGLCFCCCRCCGNCGGKRIQEVKPNAKCRRIGFGVALVILSLFVVAGSACAFVSSNQVTNSIGPIKDVLNNSVDDVQTFFGNVNRSFTHIADGNFKFLIDVVDNYTKEASGHVSDQLMKDVSKIVNLQTPLDAIGNLKNEAVVKVDRLSQLTQTLDTQLPQTGGPSPVAGIQTTLSEFKTKVSADVFGDLKKKIDSQISTTIAGTTQRVDVHGKMDPIFENNIKPMLEKIRDMKTTMGDTTKDFSSTMNSYIDTAKPYDKYRWIAGVALASLILLIAVLPLVGVLLGLCGGSEKVKPTERGCASNCGGILLMSAAGLIFIFGPLLMLLTTTMYAVGSPLERYGCEGVHDVKKLESYVPLIDGIGFDPRNVTLNVAGETVTVSASTVLDSCKEGKTLYTVLDLKKVIDKGLEKVTEFKNGSLTKGLSFDSNTVATSLGKATLDATSAVNDLKATVTVVGNLQTQITNLENQVMALGSAAGQMVNIVSDMKSTAAELTKVANDIETEAQQIPTLITTATNTLKDPTVMPQLIDKATKTLQDNIFQFVDSYTTDLKTKMANEVGKCTPLYSIFNAMMMEGLCYGIVDPLNGFWLAIGWSIFFFMPSLILSVKLAKYFRTMLYDDSYDNPIHSASVPPLATKPSSGKK</sequence>
<dbReference type="Pfam" id="PF05478">
    <property type="entry name" value="Prominin"/>
    <property type="match status" value="3"/>
</dbReference>
<dbReference type="Proteomes" id="UP000245119">
    <property type="component" value="Linkage Group LG5"/>
</dbReference>
<keyword evidence="3 7" id="KW-0812">Transmembrane</keyword>
<gene>
    <name evidence="8" type="ORF">C0Q70_09004</name>
</gene>
<dbReference type="OrthoDB" id="6229420at2759"/>
<evidence type="ECO:0000256" key="2">
    <source>
        <dbReference type="ARBA" id="ARBA00006058"/>
    </source>
</evidence>
<feature type="transmembrane region" description="Helical" evidence="7">
    <location>
        <begin position="289"/>
        <end position="314"/>
    </location>
</feature>
<dbReference type="AlphaFoldDB" id="A0A2T7P8K3"/>
<evidence type="ECO:0000256" key="4">
    <source>
        <dbReference type="ARBA" id="ARBA00022989"/>
    </source>
</evidence>
<comment type="similarity">
    <text evidence="2">Belongs to the prominin family.</text>
</comment>
<keyword evidence="6" id="KW-0325">Glycoprotein</keyword>
<dbReference type="InterPro" id="IPR008795">
    <property type="entry name" value="Prominin"/>
</dbReference>
<accession>A0A2T7P8K3</accession>
<evidence type="ECO:0000256" key="6">
    <source>
        <dbReference type="ARBA" id="ARBA00023180"/>
    </source>
</evidence>
<feature type="transmembrane region" description="Helical" evidence="7">
    <location>
        <begin position="6"/>
        <end position="36"/>
    </location>
</feature>
<dbReference type="EMBL" id="PZQS01000005">
    <property type="protein sequence ID" value="PVD29748.1"/>
    <property type="molecule type" value="Genomic_DNA"/>
</dbReference>
<organism evidence="8 9">
    <name type="scientific">Pomacea canaliculata</name>
    <name type="common">Golden apple snail</name>
    <dbReference type="NCBI Taxonomy" id="400727"/>
    <lineage>
        <taxon>Eukaryota</taxon>
        <taxon>Metazoa</taxon>
        <taxon>Spiralia</taxon>
        <taxon>Lophotrochozoa</taxon>
        <taxon>Mollusca</taxon>
        <taxon>Gastropoda</taxon>
        <taxon>Caenogastropoda</taxon>
        <taxon>Architaenioglossa</taxon>
        <taxon>Ampullarioidea</taxon>
        <taxon>Ampullariidae</taxon>
        <taxon>Pomacea</taxon>
    </lineage>
</organism>
<comment type="subcellular location">
    <subcellularLocation>
        <location evidence="1">Membrane</location>
        <topology evidence="1">Multi-pass membrane protein</topology>
    </subcellularLocation>
</comment>
<keyword evidence="5 7" id="KW-0472">Membrane</keyword>
<evidence type="ECO:0000256" key="3">
    <source>
        <dbReference type="ARBA" id="ARBA00022692"/>
    </source>
</evidence>
<evidence type="ECO:0008006" key="10">
    <source>
        <dbReference type="Google" id="ProtNLM"/>
    </source>
</evidence>
<reference evidence="8 9" key="1">
    <citation type="submission" date="2018-04" db="EMBL/GenBank/DDBJ databases">
        <title>The genome of golden apple snail Pomacea canaliculata provides insight into stress tolerance and invasive adaptation.</title>
        <authorList>
            <person name="Liu C."/>
            <person name="Liu B."/>
            <person name="Ren Y."/>
            <person name="Zhang Y."/>
            <person name="Wang H."/>
            <person name="Li S."/>
            <person name="Jiang F."/>
            <person name="Yin L."/>
            <person name="Zhang G."/>
            <person name="Qian W."/>
            <person name="Fan W."/>
        </authorList>
    </citation>
    <scope>NUCLEOTIDE SEQUENCE [LARGE SCALE GENOMIC DNA]</scope>
    <source>
        <strain evidence="8">SZHN2017</strain>
        <tissue evidence="8">Muscle</tissue>
    </source>
</reference>
<feature type="transmembrane region" description="Helical" evidence="7">
    <location>
        <begin position="335"/>
        <end position="361"/>
    </location>
</feature>
<name>A0A2T7P8K3_POMCA</name>
<keyword evidence="4 7" id="KW-1133">Transmembrane helix</keyword>
<comment type="caution">
    <text evidence="8">The sequence shown here is derived from an EMBL/GenBank/DDBJ whole genome shotgun (WGS) entry which is preliminary data.</text>
</comment>
<protein>
    <recommendedName>
        <fullName evidence="10">Prominin-1-A</fullName>
    </recommendedName>
</protein>
<evidence type="ECO:0000313" key="9">
    <source>
        <dbReference type="Proteomes" id="UP000245119"/>
    </source>
</evidence>
<evidence type="ECO:0000313" key="8">
    <source>
        <dbReference type="EMBL" id="PVD29748.1"/>
    </source>
</evidence>
<dbReference type="PANTHER" id="PTHR22730:SF1">
    <property type="entry name" value="PROMININ-LIKE PROTEIN"/>
    <property type="match status" value="1"/>
</dbReference>
<evidence type="ECO:0000256" key="5">
    <source>
        <dbReference type="ARBA" id="ARBA00023136"/>
    </source>
</evidence>